<name>A0A3P8BFF9_9TREM</name>
<reference evidence="1 2" key="1">
    <citation type="submission" date="2018-11" db="EMBL/GenBank/DDBJ databases">
        <authorList>
            <consortium name="Pathogen Informatics"/>
        </authorList>
    </citation>
    <scope>NUCLEOTIDE SEQUENCE [LARGE SCALE GENOMIC DNA]</scope>
    <source>
        <strain evidence="1 2">Zambia</strain>
    </source>
</reference>
<evidence type="ECO:0000313" key="1">
    <source>
        <dbReference type="EMBL" id="VDP25927.1"/>
    </source>
</evidence>
<proteinExistence type="predicted"/>
<keyword evidence="2" id="KW-1185">Reference proteome</keyword>
<protein>
    <submittedName>
        <fullName evidence="1">Uncharacterized protein</fullName>
    </submittedName>
</protein>
<organism evidence="1 2">
    <name type="scientific">Schistosoma margrebowiei</name>
    <dbReference type="NCBI Taxonomy" id="48269"/>
    <lineage>
        <taxon>Eukaryota</taxon>
        <taxon>Metazoa</taxon>
        <taxon>Spiralia</taxon>
        <taxon>Lophotrochozoa</taxon>
        <taxon>Platyhelminthes</taxon>
        <taxon>Trematoda</taxon>
        <taxon>Digenea</taxon>
        <taxon>Strigeidida</taxon>
        <taxon>Schistosomatoidea</taxon>
        <taxon>Schistosomatidae</taxon>
        <taxon>Schistosoma</taxon>
    </lineage>
</organism>
<accession>A0A3P8BFF9</accession>
<gene>
    <name evidence="1" type="ORF">SMRZ_LOCUS17965</name>
</gene>
<dbReference type="Proteomes" id="UP000277204">
    <property type="component" value="Unassembled WGS sequence"/>
</dbReference>
<dbReference type="AlphaFoldDB" id="A0A3P8BFF9"/>
<dbReference type="EMBL" id="UZAI01017511">
    <property type="protein sequence ID" value="VDP25927.1"/>
    <property type="molecule type" value="Genomic_DNA"/>
</dbReference>
<sequence length="37" mass="4262">MSAGCNCMPELTFTPRLEPDTVRFKCHRIIHLATESR</sequence>
<evidence type="ECO:0000313" key="2">
    <source>
        <dbReference type="Proteomes" id="UP000277204"/>
    </source>
</evidence>